<comment type="caution">
    <text evidence="2">The sequence shown here is derived from an EMBL/GenBank/DDBJ whole genome shotgun (WGS) entry which is preliminary data.</text>
</comment>
<dbReference type="AlphaFoldDB" id="A0A506V651"/>
<sequence>MKLITIGPGLRALPGIPVRYCKKARRQIQLFRCGTHNYKRLEDRGCGYFKIDIGPFWRLLSRNNGRTWLLLSHERYNREIRK</sequence>
<dbReference type="EMBL" id="VHQI01000011">
    <property type="protein sequence ID" value="TPW40882.1"/>
    <property type="molecule type" value="Genomic_DNA"/>
</dbReference>
<dbReference type="InterPro" id="IPR056925">
    <property type="entry name" value="ParE-like"/>
</dbReference>
<reference evidence="2 3" key="1">
    <citation type="submission" date="2019-06" db="EMBL/GenBank/DDBJ databases">
        <authorList>
            <person name="Yang Y."/>
        </authorList>
    </citation>
    <scope>NUCLEOTIDE SEQUENCE [LARGE SCALE GENOMIC DNA]</scope>
    <source>
        <strain evidence="2 3">BIT-26</strain>
    </source>
</reference>
<name>A0A506V651_9GAMM</name>
<evidence type="ECO:0000313" key="2">
    <source>
        <dbReference type="EMBL" id="TPW40882.1"/>
    </source>
</evidence>
<evidence type="ECO:0000313" key="3">
    <source>
        <dbReference type="Proteomes" id="UP000319523"/>
    </source>
</evidence>
<proteinExistence type="predicted"/>
<organism evidence="2 3">
    <name type="scientific">Mixta tenebrionis</name>
    <dbReference type="NCBI Taxonomy" id="2562439"/>
    <lineage>
        <taxon>Bacteria</taxon>
        <taxon>Pseudomonadati</taxon>
        <taxon>Pseudomonadota</taxon>
        <taxon>Gammaproteobacteria</taxon>
        <taxon>Enterobacterales</taxon>
        <taxon>Erwiniaceae</taxon>
        <taxon>Mixta</taxon>
    </lineage>
</organism>
<dbReference type="OrthoDB" id="6574458at2"/>
<dbReference type="Proteomes" id="UP000319523">
    <property type="component" value="Unassembled WGS sequence"/>
</dbReference>
<dbReference type="RefSeq" id="WP_141177347.1">
    <property type="nucleotide sequence ID" value="NZ_JBHUFX010000007.1"/>
</dbReference>
<dbReference type="Pfam" id="PF24732">
    <property type="entry name" value="ParE_like"/>
    <property type="match status" value="1"/>
</dbReference>
<gene>
    <name evidence="2" type="ORF">FKM52_17025</name>
</gene>
<feature type="domain" description="ParE-like toxin" evidence="1">
    <location>
        <begin position="19"/>
        <end position="78"/>
    </location>
</feature>
<accession>A0A506V651</accession>
<protein>
    <recommendedName>
        <fullName evidence="1">ParE-like toxin domain-containing protein</fullName>
    </recommendedName>
</protein>
<keyword evidence="3" id="KW-1185">Reference proteome</keyword>
<evidence type="ECO:0000259" key="1">
    <source>
        <dbReference type="Pfam" id="PF24732"/>
    </source>
</evidence>